<dbReference type="EMBL" id="LPWF01000023">
    <property type="protein sequence ID" value="ODR98323.1"/>
    <property type="molecule type" value="Genomic_DNA"/>
</dbReference>
<sequence length="105" mass="11903">MRRDLPAQPLPEEVVDILLRRPGLRVERIVSTGQATPDGEWYDQESDEFVLLVAGAARLRIEGEHEDRALEEGDWLCLPAHCRHRVTWTRAEPPTIWLAVHCGAG</sequence>
<comment type="caution">
    <text evidence="2">The sequence shown here is derived from an EMBL/GenBank/DDBJ whole genome shotgun (WGS) entry which is preliminary data.</text>
</comment>
<dbReference type="CDD" id="cd06981">
    <property type="entry name" value="cupin_reut_a1446"/>
    <property type="match status" value="1"/>
</dbReference>
<dbReference type="OrthoDB" id="9798585at2"/>
<gene>
    <name evidence="2" type="ORF">AUC69_10640</name>
</gene>
<dbReference type="InterPro" id="IPR011051">
    <property type="entry name" value="RmlC_Cupin_sf"/>
</dbReference>
<keyword evidence="3" id="KW-1185">Reference proteome</keyword>
<name>A0A1E3VXS2_9HYPH</name>
<evidence type="ECO:0000259" key="1">
    <source>
        <dbReference type="Pfam" id="PF07883"/>
    </source>
</evidence>
<dbReference type="RefSeq" id="WP_069441547.1">
    <property type="nucleotide sequence ID" value="NZ_LPWF01000023.1"/>
</dbReference>
<feature type="domain" description="Cupin type-2" evidence="1">
    <location>
        <begin position="43"/>
        <end position="100"/>
    </location>
</feature>
<evidence type="ECO:0000313" key="3">
    <source>
        <dbReference type="Proteomes" id="UP000094472"/>
    </source>
</evidence>
<proteinExistence type="predicted"/>
<accession>A0A1E3VXS2</accession>
<dbReference type="InterPro" id="IPR014710">
    <property type="entry name" value="RmlC-like_jellyroll"/>
</dbReference>
<dbReference type="AlphaFoldDB" id="A0A1E3VXS2"/>
<dbReference type="Gene3D" id="2.60.120.10">
    <property type="entry name" value="Jelly Rolls"/>
    <property type="match status" value="1"/>
</dbReference>
<evidence type="ECO:0000313" key="2">
    <source>
        <dbReference type="EMBL" id="ODR98323.1"/>
    </source>
</evidence>
<protein>
    <submittedName>
        <fullName evidence="2">Cupin</fullName>
    </submittedName>
</protein>
<dbReference type="InterPro" id="IPR013096">
    <property type="entry name" value="Cupin_2"/>
</dbReference>
<dbReference type="Pfam" id="PF07883">
    <property type="entry name" value="Cupin_2"/>
    <property type="match status" value="1"/>
</dbReference>
<organism evidence="2 3">
    <name type="scientific">Methyloceanibacter superfactus</name>
    <dbReference type="NCBI Taxonomy" id="1774969"/>
    <lineage>
        <taxon>Bacteria</taxon>
        <taxon>Pseudomonadati</taxon>
        <taxon>Pseudomonadota</taxon>
        <taxon>Alphaproteobacteria</taxon>
        <taxon>Hyphomicrobiales</taxon>
        <taxon>Hyphomicrobiaceae</taxon>
        <taxon>Methyloceanibacter</taxon>
    </lineage>
</organism>
<dbReference type="STRING" id="1774969.AUC69_10640"/>
<reference evidence="2 3" key="1">
    <citation type="journal article" date="2016" name="Environ. Microbiol.">
        <title>New Methyloceanibacter diversity from North Sea sediments includes methanotroph containing solely the soluble methane monooxygenase.</title>
        <authorList>
            <person name="Vekeman B."/>
            <person name="Kerckhof F.M."/>
            <person name="Cremers G."/>
            <person name="de Vos P."/>
            <person name="Vandamme P."/>
            <person name="Boon N."/>
            <person name="Op den Camp H.J."/>
            <person name="Heylen K."/>
        </authorList>
    </citation>
    <scope>NUCLEOTIDE SEQUENCE [LARGE SCALE GENOMIC DNA]</scope>
    <source>
        <strain evidence="2 3">R-67175</strain>
    </source>
</reference>
<dbReference type="Proteomes" id="UP000094472">
    <property type="component" value="Unassembled WGS sequence"/>
</dbReference>
<dbReference type="SUPFAM" id="SSF51182">
    <property type="entry name" value="RmlC-like cupins"/>
    <property type="match status" value="1"/>
</dbReference>